<dbReference type="AlphaFoldDB" id="A0A4R0H592"/>
<dbReference type="EMBL" id="SJJZ01000004">
    <property type="protein sequence ID" value="TCC03950.1"/>
    <property type="molecule type" value="Genomic_DNA"/>
</dbReference>
<gene>
    <name evidence="2" type="ORF">E0H45_33130</name>
</gene>
<dbReference type="Proteomes" id="UP000292346">
    <property type="component" value="Unassembled WGS sequence"/>
</dbReference>
<evidence type="ECO:0000313" key="3">
    <source>
        <dbReference type="Proteomes" id="UP000292346"/>
    </source>
</evidence>
<feature type="transmembrane region" description="Helical" evidence="1">
    <location>
        <begin position="102"/>
        <end position="121"/>
    </location>
</feature>
<comment type="caution">
    <text evidence="2">The sequence shown here is derived from an EMBL/GenBank/DDBJ whole genome shotgun (WGS) entry which is preliminary data.</text>
</comment>
<evidence type="ECO:0000256" key="1">
    <source>
        <dbReference type="SAM" id="Phobius"/>
    </source>
</evidence>
<dbReference type="OrthoDB" id="3831267at2"/>
<keyword evidence="1" id="KW-0812">Transmembrane</keyword>
<sequence>MRHRLASVAIAAFGGLFAVLGIWAAVGSGSFARALADFGPQDDHLVHDFGAASIAIGAGLLLAVRRTSWRTPVLVVATTWNGLHAVSHLVDLAEARSLVVGIGEAVLLVVGTGVLGFLAFASREDA</sequence>
<dbReference type="RefSeq" id="WP_131344764.1">
    <property type="nucleotide sequence ID" value="NZ_SJJZ01000004.1"/>
</dbReference>
<organism evidence="2 3">
    <name type="scientific">Kribbella soli</name>
    <dbReference type="NCBI Taxonomy" id="1124743"/>
    <lineage>
        <taxon>Bacteria</taxon>
        <taxon>Bacillati</taxon>
        <taxon>Actinomycetota</taxon>
        <taxon>Actinomycetes</taxon>
        <taxon>Propionibacteriales</taxon>
        <taxon>Kribbellaceae</taxon>
        <taxon>Kribbella</taxon>
    </lineage>
</organism>
<accession>A0A4R0H592</accession>
<feature type="transmembrane region" description="Helical" evidence="1">
    <location>
        <begin position="46"/>
        <end position="64"/>
    </location>
</feature>
<evidence type="ECO:0000313" key="2">
    <source>
        <dbReference type="EMBL" id="TCC03950.1"/>
    </source>
</evidence>
<name>A0A4R0H592_9ACTN</name>
<reference evidence="2 3" key="1">
    <citation type="submission" date="2019-02" db="EMBL/GenBank/DDBJ databases">
        <title>Kribbella capetownensis sp. nov. and Kribbella speibonae sp. nov., isolated from soil.</title>
        <authorList>
            <person name="Curtis S.M."/>
            <person name="Norton I."/>
            <person name="Everest G.J."/>
            <person name="Meyers P.R."/>
        </authorList>
    </citation>
    <scope>NUCLEOTIDE SEQUENCE [LARGE SCALE GENOMIC DNA]</scope>
    <source>
        <strain evidence="2 3">KCTC 29219</strain>
    </source>
</reference>
<evidence type="ECO:0008006" key="4">
    <source>
        <dbReference type="Google" id="ProtNLM"/>
    </source>
</evidence>
<keyword evidence="1" id="KW-0472">Membrane</keyword>
<keyword evidence="3" id="KW-1185">Reference proteome</keyword>
<keyword evidence="1" id="KW-1133">Transmembrane helix</keyword>
<proteinExistence type="predicted"/>
<protein>
    <recommendedName>
        <fullName evidence="4">DUF4383 domain-containing protein</fullName>
    </recommendedName>
</protein>